<protein>
    <submittedName>
        <fullName evidence="3">Uncharacterized protein</fullName>
    </submittedName>
</protein>
<feature type="region of interest" description="Disordered" evidence="1">
    <location>
        <begin position="1"/>
        <end position="71"/>
    </location>
</feature>
<name>A0AAV4G0V6_9GAST</name>
<keyword evidence="2" id="KW-0812">Transmembrane</keyword>
<dbReference type="EMBL" id="BMAT01001052">
    <property type="protein sequence ID" value="GFR78751.1"/>
    <property type="molecule type" value="Genomic_DNA"/>
</dbReference>
<proteinExistence type="predicted"/>
<feature type="transmembrane region" description="Helical" evidence="2">
    <location>
        <begin position="350"/>
        <end position="374"/>
    </location>
</feature>
<evidence type="ECO:0000313" key="3">
    <source>
        <dbReference type="EMBL" id="GFR78751.1"/>
    </source>
</evidence>
<feature type="compositionally biased region" description="Polar residues" evidence="1">
    <location>
        <begin position="116"/>
        <end position="126"/>
    </location>
</feature>
<comment type="caution">
    <text evidence="3">The sequence shown here is derived from an EMBL/GenBank/DDBJ whole genome shotgun (WGS) entry which is preliminary data.</text>
</comment>
<feature type="compositionally biased region" description="Polar residues" evidence="1">
    <location>
        <begin position="1"/>
        <end position="11"/>
    </location>
</feature>
<feature type="compositionally biased region" description="Polar residues" evidence="1">
    <location>
        <begin position="52"/>
        <end position="71"/>
    </location>
</feature>
<feature type="compositionally biased region" description="Basic and acidic residues" evidence="1">
    <location>
        <begin position="168"/>
        <end position="177"/>
    </location>
</feature>
<evidence type="ECO:0000256" key="1">
    <source>
        <dbReference type="SAM" id="MobiDB-lite"/>
    </source>
</evidence>
<reference evidence="3 4" key="1">
    <citation type="journal article" date="2021" name="Elife">
        <title>Chloroplast acquisition without the gene transfer in kleptoplastic sea slugs, Plakobranchus ocellatus.</title>
        <authorList>
            <person name="Maeda T."/>
            <person name="Takahashi S."/>
            <person name="Yoshida T."/>
            <person name="Shimamura S."/>
            <person name="Takaki Y."/>
            <person name="Nagai Y."/>
            <person name="Toyoda A."/>
            <person name="Suzuki Y."/>
            <person name="Arimoto A."/>
            <person name="Ishii H."/>
            <person name="Satoh N."/>
            <person name="Nishiyama T."/>
            <person name="Hasebe M."/>
            <person name="Maruyama T."/>
            <person name="Minagawa J."/>
            <person name="Obokata J."/>
            <person name="Shigenobu S."/>
        </authorList>
    </citation>
    <scope>NUCLEOTIDE SEQUENCE [LARGE SCALE GENOMIC DNA]</scope>
</reference>
<organism evidence="3 4">
    <name type="scientific">Elysia marginata</name>
    <dbReference type="NCBI Taxonomy" id="1093978"/>
    <lineage>
        <taxon>Eukaryota</taxon>
        <taxon>Metazoa</taxon>
        <taxon>Spiralia</taxon>
        <taxon>Lophotrochozoa</taxon>
        <taxon>Mollusca</taxon>
        <taxon>Gastropoda</taxon>
        <taxon>Heterobranchia</taxon>
        <taxon>Euthyneura</taxon>
        <taxon>Panpulmonata</taxon>
        <taxon>Sacoglossa</taxon>
        <taxon>Placobranchoidea</taxon>
        <taxon>Plakobranchidae</taxon>
        <taxon>Elysia</taxon>
    </lineage>
</organism>
<sequence length="376" mass="40768">MTALFSTQPVSGFSWDPSPPEDLDTIETGATSEHECTRTSVDLDRLEPGHSSCGSTKTSTQPAPQFETNGSENRVNSFYLALMGDQLSSSLLHTDRTGGSRPTAACEDKGKEEDSSNPGSSHTGRSSKLYLGGQKYYNHRTKLEKERREDHCDKQTLSDTLHVADIVDGREDPRTDVNSDCSGGVSYPLKTTSPGIPKSAPTISSSGEDEESLSVKLAPGQARQTAGVNCLQLSVQEDDGGDDACSDHTLSVIMEEDEDVCHEDFYTREHSRSQLLPDNSHRFDHVDQHTSQSHGVDSDDRLENRGVDSAKIDVLTLVDKSSLKLESGRDSGLPLFDLRAKMSRTQTVQVAALMAVGAILVAAILVWVFSPVILAI</sequence>
<keyword evidence="2" id="KW-1133">Transmembrane helix</keyword>
<feature type="region of interest" description="Disordered" evidence="1">
    <location>
        <begin position="91"/>
        <end position="134"/>
    </location>
</feature>
<dbReference type="Proteomes" id="UP000762676">
    <property type="component" value="Unassembled WGS sequence"/>
</dbReference>
<feature type="region of interest" description="Disordered" evidence="1">
    <location>
        <begin position="168"/>
        <end position="211"/>
    </location>
</feature>
<gene>
    <name evidence="3" type="ORF">ElyMa_000539700</name>
</gene>
<accession>A0AAV4G0V6</accession>
<evidence type="ECO:0000256" key="2">
    <source>
        <dbReference type="SAM" id="Phobius"/>
    </source>
</evidence>
<evidence type="ECO:0000313" key="4">
    <source>
        <dbReference type="Proteomes" id="UP000762676"/>
    </source>
</evidence>
<feature type="region of interest" description="Disordered" evidence="1">
    <location>
        <begin position="280"/>
        <end position="303"/>
    </location>
</feature>
<dbReference type="AlphaFoldDB" id="A0AAV4G0V6"/>
<keyword evidence="2" id="KW-0472">Membrane</keyword>
<keyword evidence="4" id="KW-1185">Reference proteome</keyword>
<feature type="compositionally biased region" description="Basic and acidic residues" evidence="1">
    <location>
        <begin position="32"/>
        <end position="48"/>
    </location>
</feature>